<feature type="transmembrane region" description="Helical" evidence="5">
    <location>
        <begin position="81"/>
        <end position="106"/>
    </location>
</feature>
<keyword evidence="7" id="KW-1185">Reference proteome</keyword>
<dbReference type="GO" id="GO:0005886">
    <property type="term" value="C:plasma membrane"/>
    <property type="evidence" value="ECO:0007669"/>
    <property type="project" value="TreeGrafter"/>
</dbReference>
<evidence type="ECO:0000256" key="3">
    <source>
        <dbReference type="ARBA" id="ARBA00022989"/>
    </source>
</evidence>
<keyword evidence="4 5" id="KW-0472">Membrane</keyword>
<dbReference type="InterPro" id="IPR032536">
    <property type="entry name" value="TMEM100"/>
</dbReference>
<dbReference type="Proteomes" id="UP000694393">
    <property type="component" value="Unplaced"/>
</dbReference>
<evidence type="ECO:0000256" key="1">
    <source>
        <dbReference type="ARBA" id="ARBA00004141"/>
    </source>
</evidence>
<dbReference type="AlphaFoldDB" id="A0A8C8SSI8"/>
<evidence type="ECO:0000256" key="2">
    <source>
        <dbReference type="ARBA" id="ARBA00022692"/>
    </source>
</evidence>
<dbReference type="PANTHER" id="PTHR16100">
    <property type="entry name" value="PHOSPHOINOSITIDE-INTERACTING PROTEIN FAMILY MEMBER"/>
    <property type="match status" value="1"/>
</dbReference>
<evidence type="ECO:0000256" key="4">
    <source>
        <dbReference type="ARBA" id="ARBA00023136"/>
    </source>
</evidence>
<evidence type="ECO:0000313" key="7">
    <source>
        <dbReference type="Proteomes" id="UP000694393"/>
    </source>
</evidence>
<keyword evidence="3 5" id="KW-1133">Transmembrane helix</keyword>
<protein>
    <recommendedName>
        <fullName evidence="8">Transmembrane protein 100</fullName>
    </recommendedName>
</protein>
<organism evidence="6 7">
    <name type="scientific">Pelusios castaneus</name>
    <name type="common">West African mud turtle</name>
    <dbReference type="NCBI Taxonomy" id="367368"/>
    <lineage>
        <taxon>Eukaryota</taxon>
        <taxon>Metazoa</taxon>
        <taxon>Chordata</taxon>
        <taxon>Craniata</taxon>
        <taxon>Vertebrata</taxon>
        <taxon>Euteleostomi</taxon>
        <taxon>Archelosauria</taxon>
        <taxon>Testudinata</taxon>
        <taxon>Testudines</taxon>
        <taxon>Pleurodira</taxon>
        <taxon>Pelomedusidae</taxon>
        <taxon>Pelusios</taxon>
    </lineage>
</organism>
<feature type="transmembrane region" description="Helical" evidence="5">
    <location>
        <begin position="54"/>
        <end position="75"/>
    </location>
</feature>
<proteinExistence type="predicted"/>
<comment type="subcellular location">
    <subcellularLocation>
        <location evidence="1">Membrane</location>
        <topology evidence="1">Multi-pass membrane protein</topology>
    </subcellularLocation>
</comment>
<dbReference type="GO" id="GO:0071773">
    <property type="term" value="P:cellular response to BMP stimulus"/>
    <property type="evidence" value="ECO:0007669"/>
    <property type="project" value="TreeGrafter"/>
</dbReference>
<evidence type="ECO:0000256" key="5">
    <source>
        <dbReference type="SAM" id="Phobius"/>
    </source>
</evidence>
<dbReference type="Ensembl" id="ENSPCET00000023934.1">
    <property type="protein sequence ID" value="ENSPCEP00000023159.1"/>
    <property type="gene ID" value="ENSPCEG00000017604.1"/>
</dbReference>
<sequence length="134" mass="14116">MALRPDFAKPARSRSPAIFLEASPPSKVVQIQPLPDPRLVSTATGGVEGACHRCLLPFSSLAALIGVVATALAYAQDSHGSVLWVLGLALLGAGVLGLAGSCLVWCCRRHKIRGWRSGSFNLLMGDQLQKKAVV</sequence>
<dbReference type="PANTHER" id="PTHR16100:SF5">
    <property type="entry name" value="TRANSMEMBRANE PROTEIN 100"/>
    <property type="match status" value="1"/>
</dbReference>
<dbReference type="Ensembl" id="ENSPCET00000018991.1">
    <property type="protein sequence ID" value="ENSPCEP00000018371.1"/>
    <property type="gene ID" value="ENSPCEG00000014333.1"/>
</dbReference>
<keyword evidence="2 5" id="KW-0812">Transmembrane</keyword>
<evidence type="ECO:0008006" key="8">
    <source>
        <dbReference type="Google" id="ProtNLM"/>
    </source>
</evidence>
<name>A0A8C8SSI8_9SAUR</name>
<accession>A0A8C8SSI8</accession>
<reference evidence="6" key="1">
    <citation type="submission" date="2025-05" db="UniProtKB">
        <authorList>
            <consortium name="Ensembl"/>
        </authorList>
    </citation>
    <scope>IDENTIFICATION</scope>
</reference>
<dbReference type="Pfam" id="PF16311">
    <property type="entry name" value="TMEM100"/>
    <property type="match status" value="1"/>
</dbReference>
<evidence type="ECO:0000313" key="6">
    <source>
        <dbReference type="Ensembl" id="ENSPCEP00000023159.1"/>
    </source>
</evidence>